<dbReference type="InterPro" id="IPR052067">
    <property type="entry name" value="Metal_resp_HTH_trans_reg"/>
</dbReference>
<dbReference type="InterPro" id="IPR036388">
    <property type="entry name" value="WH-like_DNA-bd_sf"/>
</dbReference>
<comment type="caution">
    <text evidence="5">The sequence shown here is derived from an EMBL/GenBank/DDBJ whole genome shotgun (WGS) entry which is preliminary data.</text>
</comment>
<evidence type="ECO:0000256" key="1">
    <source>
        <dbReference type="ARBA" id="ARBA00023015"/>
    </source>
</evidence>
<reference evidence="5 6" key="1">
    <citation type="submission" date="2017-09" db="EMBL/GenBank/DDBJ databases">
        <title>Sphingomonas spermidinifaciens 9NM-10, whole genome shotgun sequence.</title>
        <authorList>
            <person name="Feng G."/>
            <person name="Zhu H."/>
        </authorList>
    </citation>
    <scope>NUCLEOTIDE SEQUENCE [LARGE SCALE GENOMIC DNA]</scope>
    <source>
        <strain evidence="5 6">9NM-10</strain>
    </source>
</reference>
<dbReference type="AlphaFoldDB" id="A0A2A4B4D3"/>
<evidence type="ECO:0000256" key="3">
    <source>
        <dbReference type="ARBA" id="ARBA00023163"/>
    </source>
</evidence>
<keyword evidence="6" id="KW-1185">Reference proteome</keyword>
<name>A0A2A4B4D3_9SPHN</name>
<dbReference type="InterPro" id="IPR036390">
    <property type="entry name" value="WH_DNA-bd_sf"/>
</dbReference>
<dbReference type="SMART" id="SM00347">
    <property type="entry name" value="HTH_MARR"/>
    <property type="match status" value="1"/>
</dbReference>
<dbReference type="PROSITE" id="PS50995">
    <property type="entry name" value="HTH_MARR_2"/>
    <property type="match status" value="1"/>
</dbReference>
<accession>A0A2A4B4D3</accession>
<organism evidence="5 6">
    <name type="scientific">Sphingomonas spermidinifaciens</name>
    <dbReference type="NCBI Taxonomy" id="1141889"/>
    <lineage>
        <taxon>Bacteria</taxon>
        <taxon>Pseudomonadati</taxon>
        <taxon>Pseudomonadota</taxon>
        <taxon>Alphaproteobacteria</taxon>
        <taxon>Sphingomonadales</taxon>
        <taxon>Sphingomonadaceae</taxon>
        <taxon>Sphingomonas</taxon>
    </lineage>
</organism>
<dbReference type="GO" id="GO:0003700">
    <property type="term" value="F:DNA-binding transcription factor activity"/>
    <property type="evidence" value="ECO:0007669"/>
    <property type="project" value="InterPro"/>
</dbReference>
<keyword evidence="2" id="KW-0238">DNA-binding</keyword>
<keyword evidence="1" id="KW-0805">Transcription regulation</keyword>
<dbReference type="PRINTS" id="PR00598">
    <property type="entry name" value="HTHMARR"/>
</dbReference>
<dbReference type="EMBL" id="NWMW01000002">
    <property type="protein sequence ID" value="PCD02649.1"/>
    <property type="molecule type" value="Genomic_DNA"/>
</dbReference>
<dbReference type="OrthoDB" id="8906692at2"/>
<protein>
    <submittedName>
        <fullName evidence="5">MarR family transcriptional regulator</fullName>
    </submittedName>
</protein>
<keyword evidence="3" id="KW-0804">Transcription</keyword>
<dbReference type="Pfam" id="PF12802">
    <property type="entry name" value="MarR_2"/>
    <property type="match status" value="1"/>
</dbReference>
<dbReference type="PANTHER" id="PTHR35790:SF4">
    <property type="entry name" value="HTH-TYPE TRANSCRIPTIONAL REGULATOR PCHR"/>
    <property type="match status" value="1"/>
</dbReference>
<dbReference type="RefSeq" id="WP_096344025.1">
    <property type="nucleotide sequence ID" value="NZ_NWMW01000002.1"/>
</dbReference>
<feature type="domain" description="HTH marR-type" evidence="4">
    <location>
        <begin position="7"/>
        <end position="140"/>
    </location>
</feature>
<dbReference type="InterPro" id="IPR023187">
    <property type="entry name" value="Tscrpt_reg_MarR-type_CS"/>
</dbReference>
<evidence type="ECO:0000313" key="5">
    <source>
        <dbReference type="EMBL" id="PCD02649.1"/>
    </source>
</evidence>
<evidence type="ECO:0000259" key="4">
    <source>
        <dbReference type="PROSITE" id="PS50995"/>
    </source>
</evidence>
<evidence type="ECO:0000256" key="2">
    <source>
        <dbReference type="ARBA" id="ARBA00023125"/>
    </source>
</evidence>
<proteinExistence type="predicted"/>
<sequence length="158" mass="17123">MTVLNLDAFLPYRLSLASNTVSSAIATVYQSLFGLRVPEWRLVCVLAEGKGMTQQALGVRTQMDKVTVSRAAIALAERGLVERVPNPGDQRSRVLNLTDSGRELYAVVAPKALEMERALFAGFSEAERTQLRDMLIRVEQAVSAIAPAAMDHPGGPTP</sequence>
<dbReference type="SUPFAM" id="SSF46785">
    <property type="entry name" value="Winged helix' DNA-binding domain"/>
    <property type="match status" value="1"/>
</dbReference>
<dbReference type="Gene3D" id="1.10.10.10">
    <property type="entry name" value="Winged helix-like DNA-binding domain superfamily/Winged helix DNA-binding domain"/>
    <property type="match status" value="1"/>
</dbReference>
<dbReference type="PANTHER" id="PTHR35790">
    <property type="entry name" value="HTH-TYPE TRANSCRIPTIONAL REGULATOR PCHR"/>
    <property type="match status" value="1"/>
</dbReference>
<dbReference type="Proteomes" id="UP000218366">
    <property type="component" value="Unassembled WGS sequence"/>
</dbReference>
<dbReference type="InterPro" id="IPR000835">
    <property type="entry name" value="HTH_MarR-typ"/>
</dbReference>
<gene>
    <name evidence="5" type="ORF">COC42_14765</name>
</gene>
<dbReference type="PROSITE" id="PS01117">
    <property type="entry name" value="HTH_MARR_1"/>
    <property type="match status" value="1"/>
</dbReference>
<evidence type="ECO:0000313" key="6">
    <source>
        <dbReference type="Proteomes" id="UP000218366"/>
    </source>
</evidence>
<dbReference type="GO" id="GO:0003677">
    <property type="term" value="F:DNA binding"/>
    <property type="evidence" value="ECO:0007669"/>
    <property type="project" value="UniProtKB-KW"/>
</dbReference>